<accession>A0A8H3YFG4</accession>
<name>A0A8H3YFG4_9TREE</name>
<dbReference type="OrthoDB" id="24630at2759"/>
<evidence type="ECO:0000256" key="1">
    <source>
        <dbReference type="SAM" id="MobiDB-lite"/>
    </source>
</evidence>
<dbReference type="AlphaFoldDB" id="A0A8H3YFG4"/>
<dbReference type="EMBL" id="BLZA01000021">
    <property type="protein sequence ID" value="GHJ87263.1"/>
    <property type="molecule type" value="Genomic_DNA"/>
</dbReference>
<feature type="region of interest" description="Disordered" evidence="1">
    <location>
        <begin position="212"/>
        <end position="234"/>
    </location>
</feature>
<dbReference type="Pfam" id="PF12735">
    <property type="entry name" value="IgD3_Trs65"/>
    <property type="match status" value="1"/>
</dbReference>
<sequence>MSLVDDKSIFHDAELSLVLPRCPDGLELPPANDETAVNAWLQKLHDGSERDCCFYDENLIYLCRLVYRNNEKQIDDESLSSFQRICEAIKLTAQCSFIRRRATISGPSAHQPQLGSSNNLGLPPVTPNPMPGMQAGYQQYAQAEGVQVWEGGLSGNPTDTDSVAKTQCLVVREDGGLAAYWIGRVPLAFANVEMQDPLFALTCHATLREIGIASGGPRPGMVEPSGEEGEHSENQTVTVEGIIGMRDVLAGLGGVSLPSSRLRKPGEQVSEDPSRRTPSTLARPEPAMVLRKSYRSVLPLYSAITVKMRTLPIPLVQATDTDDSESLTSTICIEIESGHGQSGLAFQVTNVRVSTRQTEGSHMSTEIMHLLANQDEAMDYFPFRLERFAQHNLVYNIKADASTSATSQIHNQYLSANGKVEHLRIDIDGFAYSLHEGNLTPQFTSTWNTILELKNADLQARVAYLKPINDSLNQPFSTPSSARSRQSSQFAQPKKASKVLHRDLVVSLNLIEAGGCGATAVSSDSTILNKVILFDTIDAEVTILNVSGRTVRLVMSELDGNQTISGPATHLASAQRRKATRAKSTDERNRNPFIMLQNDLKLAPLLPRSCQSVRLRYMAMMQGSQRLPGLRLTDFERDQQVDLDFGIFLEVT</sequence>
<protein>
    <recommendedName>
        <fullName evidence="2">Trafficking protein particle complex II-specific subunit 65 IgD3 domain-containing protein</fullName>
    </recommendedName>
</protein>
<organism evidence="3 4">
    <name type="scientific">Naganishia liquefaciens</name>
    <dbReference type="NCBI Taxonomy" id="104408"/>
    <lineage>
        <taxon>Eukaryota</taxon>
        <taxon>Fungi</taxon>
        <taxon>Dikarya</taxon>
        <taxon>Basidiomycota</taxon>
        <taxon>Agaricomycotina</taxon>
        <taxon>Tremellomycetes</taxon>
        <taxon>Filobasidiales</taxon>
        <taxon>Filobasidiaceae</taxon>
        <taxon>Naganishia</taxon>
    </lineage>
</organism>
<dbReference type="PANTHER" id="PTHR28159">
    <property type="entry name" value="TRAFFICKING PROTEIN PARTICLE COMPLEX II-SPECIFIC SUBUNIT 65"/>
    <property type="match status" value="1"/>
</dbReference>
<dbReference type="InterPro" id="IPR055420">
    <property type="entry name" value="IgD3_Trs65"/>
</dbReference>
<feature type="domain" description="Trafficking protein particle complex II-specific subunit 65 IgD3" evidence="2">
    <location>
        <begin position="589"/>
        <end position="643"/>
    </location>
</feature>
<dbReference type="PANTHER" id="PTHR28159:SF1">
    <property type="entry name" value="TRAFFICKING PROTEIN PARTICLE COMPLEX II-SPECIFIC SUBUNIT 65"/>
    <property type="match status" value="1"/>
</dbReference>
<evidence type="ECO:0000313" key="4">
    <source>
        <dbReference type="Proteomes" id="UP000620104"/>
    </source>
</evidence>
<dbReference type="Proteomes" id="UP000620104">
    <property type="component" value="Unassembled WGS sequence"/>
</dbReference>
<proteinExistence type="predicted"/>
<dbReference type="GO" id="GO:0005802">
    <property type="term" value="C:trans-Golgi network"/>
    <property type="evidence" value="ECO:0007669"/>
    <property type="project" value="TreeGrafter"/>
</dbReference>
<evidence type="ECO:0000313" key="3">
    <source>
        <dbReference type="EMBL" id="GHJ87263.1"/>
    </source>
</evidence>
<dbReference type="GO" id="GO:0006891">
    <property type="term" value="P:intra-Golgi vesicle-mediated transport"/>
    <property type="evidence" value="ECO:0007669"/>
    <property type="project" value="InterPro"/>
</dbReference>
<feature type="region of interest" description="Disordered" evidence="1">
    <location>
        <begin position="475"/>
        <end position="495"/>
    </location>
</feature>
<evidence type="ECO:0000259" key="2">
    <source>
        <dbReference type="Pfam" id="PF12735"/>
    </source>
</evidence>
<dbReference type="InterPro" id="IPR024662">
    <property type="entry name" value="Trs65"/>
</dbReference>
<dbReference type="GO" id="GO:1990071">
    <property type="term" value="C:TRAPPII protein complex"/>
    <property type="evidence" value="ECO:0007669"/>
    <property type="project" value="InterPro"/>
</dbReference>
<keyword evidence="4" id="KW-1185">Reference proteome</keyword>
<feature type="compositionally biased region" description="Low complexity" evidence="1">
    <location>
        <begin position="476"/>
        <end position="493"/>
    </location>
</feature>
<comment type="caution">
    <text evidence="3">The sequence shown here is derived from an EMBL/GenBank/DDBJ whole genome shotgun (WGS) entry which is preliminary data.</text>
</comment>
<reference evidence="3" key="1">
    <citation type="submission" date="2020-07" db="EMBL/GenBank/DDBJ databases">
        <title>Draft Genome Sequence of a Deep-Sea Yeast, Naganishia (Cryptococcus) liquefaciens strain N6.</title>
        <authorList>
            <person name="Han Y.W."/>
            <person name="Kajitani R."/>
            <person name="Morimoto H."/>
            <person name="Parhat M."/>
            <person name="Tsubouchi H."/>
            <person name="Bakenova O."/>
            <person name="Ogata M."/>
            <person name="Argunhan B."/>
            <person name="Aoki R."/>
            <person name="Kajiwara S."/>
            <person name="Itoh T."/>
            <person name="Iwasaki H."/>
        </authorList>
    </citation>
    <scope>NUCLEOTIDE SEQUENCE</scope>
    <source>
        <strain evidence="3">N6</strain>
    </source>
</reference>
<feature type="region of interest" description="Disordered" evidence="1">
    <location>
        <begin position="256"/>
        <end position="284"/>
    </location>
</feature>
<gene>
    <name evidence="3" type="ORF">NliqN6_3665</name>
</gene>